<dbReference type="Proteomes" id="UP000288805">
    <property type="component" value="Unassembled WGS sequence"/>
</dbReference>
<evidence type="ECO:0000313" key="6">
    <source>
        <dbReference type="EMBL" id="RVX06241.1"/>
    </source>
</evidence>
<evidence type="ECO:0000256" key="2">
    <source>
        <dbReference type="ARBA" id="ARBA00022692"/>
    </source>
</evidence>
<dbReference type="Pfam" id="PF03798">
    <property type="entry name" value="TRAM_LAG1_CLN8"/>
    <property type="match status" value="1"/>
</dbReference>
<comment type="subcellular location">
    <subcellularLocation>
        <location evidence="1">Endoplasmic reticulum membrane</location>
        <topology evidence="1">Multi-pass membrane protein</topology>
    </subcellularLocation>
</comment>
<dbReference type="InterPro" id="IPR016439">
    <property type="entry name" value="Lag1/Lac1-like"/>
</dbReference>
<feature type="domain" description="TLC" evidence="5">
    <location>
        <begin position="134"/>
        <end position="255"/>
    </location>
</feature>
<dbReference type="GO" id="GO:0050291">
    <property type="term" value="F:sphingosine N-acyltransferase activity"/>
    <property type="evidence" value="ECO:0007669"/>
    <property type="project" value="InterPro"/>
</dbReference>
<evidence type="ECO:0000259" key="5">
    <source>
        <dbReference type="Pfam" id="PF03798"/>
    </source>
</evidence>
<evidence type="ECO:0000256" key="3">
    <source>
        <dbReference type="ARBA" id="ARBA00022989"/>
    </source>
</evidence>
<comment type="caution">
    <text evidence="6">The sequence shown here is derived from an EMBL/GenBank/DDBJ whole genome shotgun (WGS) entry which is preliminary data.</text>
</comment>
<proteinExistence type="predicted"/>
<keyword evidence="2" id="KW-0812">Transmembrane</keyword>
<keyword evidence="4" id="KW-0472">Membrane</keyword>
<evidence type="ECO:0000313" key="7">
    <source>
        <dbReference type="Proteomes" id="UP000288805"/>
    </source>
</evidence>
<accession>A0A438JB90</accession>
<dbReference type="InterPro" id="IPR006634">
    <property type="entry name" value="TLC-dom"/>
</dbReference>
<reference evidence="6 7" key="1">
    <citation type="journal article" date="2018" name="PLoS Genet.">
        <title>Population sequencing reveals clonal diversity and ancestral inbreeding in the grapevine cultivar Chardonnay.</title>
        <authorList>
            <person name="Roach M.J."/>
            <person name="Johnson D.L."/>
            <person name="Bohlmann J."/>
            <person name="van Vuuren H.J."/>
            <person name="Jones S.J."/>
            <person name="Pretorius I.S."/>
            <person name="Schmidt S.A."/>
            <person name="Borneman A.R."/>
        </authorList>
    </citation>
    <scope>NUCLEOTIDE SEQUENCE [LARGE SCALE GENOMIC DNA]</scope>
    <source>
        <strain evidence="7">cv. Chardonnay</strain>
        <tissue evidence="6">Leaf</tissue>
    </source>
</reference>
<evidence type="ECO:0000256" key="4">
    <source>
        <dbReference type="ARBA" id="ARBA00023136"/>
    </source>
</evidence>
<organism evidence="6 7">
    <name type="scientific">Vitis vinifera</name>
    <name type="common">Grape</name>
    <dbReference type="NCBI Taxonomy" id="29760"/>
    <lineage>
        <taxon>Eukaryota</taxon>
        <taxon>Viridiplantae</taxon>
        <taxon>Streptophyta</taxon>
        <taxon>Embryophyta</taxon>
        <taxon>Tracheophyta</taxon>
        <taxon>Spermatophyta</taxon>
        <taxon>Magnoliopsida</taxon>
        <taxon>eudicotyledons</taxon>
        <taxon>Gunneridae</taxon>
        <taxon>Pentapetalae</taxon>
        <taxon>rosids</taxon>
        <taxon>Vitales</taxon>
        <taxon>Vitaceae</taxon>
        <taxon>Viteae</taxon>
        <taxon>Vitis</taxon>
    </lineage>
</organism>
<gene>
    <name evidence="6" type="primary">VvCHDp000645_1</name>
    <name evidence="6" type="ORF">CK203_027430</name>
</gene>
<dbReference type="PANTHER" id="PTHR12560">
    <property type="entry name" value="LONGEVITY ASSURANCE FACTOR 1 LAG1"/>
    <property type="match status" value="1"/>
</dbReference>
<sequence>MTLGLGHKLFRLANMVWVPPRSFCDMMTISFKGLGNSIRSKTLWQIVCLTILWIVWQERDTRIFEEKRRIEKTWVGPNLLLFILWASCSVAFKGVPLNVIQLSWYLKLGRILIFGKGGQQLDVGVDEKRKKLRKFKESAWKCVYYLSAELLALSVTYDEPWFTNTKYFWVGPGNQVWPDQQINCALNSSAYEVCLAEVQLVAWHVLNTITMRIFARVGSVVLALHDASDVFLEVGKMSKYKGAETTASISFILLFCLGSYFA</sequence>
<protein>
    <submittedName>
        <fullName evidence="6">LAG1 longevity assurance-like 3</fullName>
    </submittedName>
</protein>
<dbReference type="GO" id="GO:0005789">
    <property type="term" value="C:endoplasmic reticulum membrane"/>
    <property type="evidence" value="ECO:0007669"/>
    <property type="project" value="UniProtKB-SubCell"/>
</dbReference>
<evidence type="ECO:0000256" key="1">
    <source>
        <dbReference type="ARBA" id="ARBA00004477"/>
    </source>
</evidence>
<dbReference type="PANTHER" id="PTHR12560:SF49">
    <property type="entry name" value="CERAMIDE SYNTHASE 1 LOH3"/>
    <property type="match status" value="1"/>
</dbReference>
<dbReference type="AlphaFoldDB" id="A0A438JB90"/>
<name>A0A438JB90_VITVI</name>
<dbReference type="GO" id="GO:0046513">
    <property type="term" value="P:ceramide biosynthetic process"/>
    <property type="evidence" value="ECO:0007669"/>
    <property type="project" value="InterPro"/>
</dbReference>
<dbReference type="EMBL" id="QGNW01000052">
    <property type="protein sequence ID" value="RVX06241.1"/>
    <property type="molecule type" value="Genomic_DNA"/>
</dbReference>
<keyword evidence="3" id="KW-1133">Transmembrane helix</keyword>